<evidence type="ECO:0000313" key="2">
    <source>
        <dbReference type="EMBL" id="CAA7046558.1"/>
    </source>
</evidence>
<name>A0A6D2K1S6_9BRAS</name>
<evidence type="ECO:0000313" key="3">
    <source>
        <dbReference type="Proteomes" id="UP000467841"/>
    </source>
</evidence>
<organism evidence="2 3">
    <name type="scientific">Microthlaspi erraticum</name>
    <dbReference type="NCBI Taxonomy" id="1685480"/>
    <lineage>
        <taxon>Eukaryota</taxon>
        <taxon>Viridiplantae</taxon>
        <taxon>Streptophyta</taxon>
        <taxon>Embryophyta</taxon>
        <taxon>Tracheophyta</taxon>
        <taxon>Spermatophyta</taxon>
        <taxon>Magnoliopsida</taxon>
        <taxon>eudicotyledons</taxon>
        <taxon>Gunneridae</taxon>
        <taxon>Pentapetalae</taxon>
        <taxon>rosids</taxon>
        <taxon>malvids</taxon>
        <taxon>Brassicales</taxon>
        <taxon>Brassicaceae</taxon>
        <taxon>Coluteocarpeae</taxon>
        <taxon>Microthlaspi</taxon>
    </lineage>
</organism>
<gene>
    <name evidence="2" type="ORF">MERR_LOCUS33793</name>
</gene>
<dbReference type="AlphaFoldDB" id="A0A6D2K1S6"/>
<feature type="compositionally biased region" description="Polar residues" evidence="1">
    <location>
        <begin position="133"/>
        <end position="153"/>
    </location>
</feature>
<reference evidence="2" key="1">
    <citation type="submission" date="2020-01" db="EMBL/GenBank/DDBJ databases">
        <authorList>
            <person name="Mishra B."/>
        </authorList>
    </citation>
    <scope>NUCLEOTIDE SEQUENCE [LARGE SCALE GENOMIC DNA]</scope>
</reference>
<dbReference type="EMBL" id="CACVBM020001351">
    <property type="protein sequence ID" value="CAA7046558.1"/>
    <property type="molecule type" value="Genomic_DNA"/>
</dbReference>
<dbReference type="Proteomes" id="UP000467841">
    <property type="component" value="Unassembled WGS sequence"/>
</dbReference>
<proteinExistence type="predicted"/>
<keyword evidence="3" id="KW-1185">Reference proteome</keyword>
<sequence length="260" mass="27733">MWRKTRRSSPSCSTKITRDPENELTILIFYSSFTHRNPLHRSTLPSTPKGSNPSNTTGANNSAPTGEAPTGANKSAPTRVAPTGANDSAPTGAVPTGAPQTGSESDHVDLNPDASTDPATGEPAPTGRAPGANASTARTRSGNLNPNADSSIGGNPYTWVRAEGRSNDHMHFNWPRRPRTNSFGQTRTDPNETTEIRRMLDLLLEKTQNQEAAVQALIQTSIEAQLVNNRTTSRLDPPTGYVGSSSSSSATTFFQTISFI</sequence>
<feature type="compositionally biased region" description="Polar residues" evidence="1">
    <location>
        <begin position="43"/>
        <end position="64"/>
    </location>
</feature>
<comment type="caution">
    <text evidence="2">The sequence shown here is derived from an EMBL/GenBank/DDBJ whole genome shotgun (WGS) entry which is preliminary data.</text>
</comment>
<feature type="region of interest" description="Disordered" evidence="1">
    <location>
        <begin position="36"/>
        <end position="156"/>
    </location>
</feature>
<accession>A0A6D2K1S6</accession>
<protein>
    <submittedName>
        <fullName evidence="2">Uncharacterized protein</fullName>
    </submittedName>
</protein>
<evidence type="ECO:0000256" key="1">
    <source>
        <dbReference type="SAM" id="MobiDB-lite"/>
    </source>
</evidence>